<dbReference type="PRINTS" id="PR01868">
    <property type="entry name" value="ABCEFAMILY"/>
</dbReference>
<keyword evidence="6" id="KW-1185">Reference proteome</keyword>
<protein>
    <submittedName>
        <fullName evidence="5">4Fe-4S dicluster domain-containing protein</fullName>
    </submittedName>
</protein>
<reference evidence="5 6" key="1">
    <citation type="submission" date="2024-09" db="EMBL/GenBank/DDBJ databases">
        <title>Laminarin stimulates single cell rates of sulfate reduction while oxygen inhibits transcriptomic activity in coastal marine sediment.</title>
        <authorList>
            <person name="Lindsay M."/>
            <person name="Orcutt B."/>
            <person name="Emerson D."/>
            <person name="Stepanauskas R."/>
            <person name="D'Angelo T."/>
        </authorList>
    </citation>
    <scope>NUCLEOTIDE SEQUENCE [LARGE SCALE GENOMIC DNA]</scope>
    <source>
        <strain evidence="5">SAG AM-311-K15</strain>
    </source>
</reference>
<dbReference type="InterPro" id="IPR017896">
    <property type="entry name" value="4Fe4S_Fe-S-bd"/>
</dbReference>
<keyword evidence="3" id="KW-0411">Iron-sulfur</keyword>
<evidence type="ECO:0000256" key="1">
    <source>
        <dbReference type="ARBA" id="ARBA00022723"/>
    </source>
</evidence>
<dbReference type="SUPFAM" id="SSF54862">
    <property type="entry name" value="4Fe-4S ferredoxins"/>
    <property type="match status" value="1"/>
</dbReference>
<gene>
    <name evidence="5" type="ORF">ACFL27_00760</name>
</gene>
<dbReference type="InterPro" id="IPR013283">
    <property type="entry name" value="RLI1"/>
</dbReference>
<dbReference type="PROSITE" id="PS51379">
    <property type="entry name" value="4FE4S_FER_2"/>
    <property type="match status" value="2"/>
</dbReference>
<proteinExistence type="predicted"/>
<dbReference type="Gene3D" id="3.30.70.20">
    <property type="match status" value="1"/>
</dbReference>
<sequence>MAHHVLRSSYSLLVDRLNRFPQGAPPATLLYQILKMLFSEREAELVSHLPIKPFTVEKASFIWKMDLVSAQKVLDELAGRAILVDIEQDGKSVYALPPPMAGFFEFSLMRVRDDIDQKLLSELFYQYLNVEEDFIRELFTRGETRLGRVFVQEQILSAEDSLHVLDFERATEVIKTASSIALGTCYCRHKMFHLDKACAAPLEICMTFNNSAASLIKYGHASKIDQVEAADLLHQAYESNLVQFGENIREKVNFICNCCGCCCEAMIAARRFAIMKPVHTTNFIPGIKVEHCKGCGKCVNVCPVAALSLISANNARYPKLRLVSLDEELCLGCGVCVRSCPHGNIYLKSRPIRVITPLNGTHRVVLMAIERGTLQHMIFDNRVLWSHRALAAVLGVILKLPPLKQILANQQVRSRYLEALINYGSNR</sequence>
<dbReference type="Pfam" id="PF12838">
    <property type="entry name" value="Fer4_7"/>
    <property type="match status" value="1"/>
</dbReference>
<name>A0ABV6YR73_UNCC1</name>
<dbReference type="PROSITE" id="PS00198">
    <property type="entry name" value="4FE4S_FER_1"/>
    <property type="match status" value="1"/>
</dbReference>
<evidence type="ECO:0000313" key="5">
    <source>
        <dbReference type="EMBL" id="MFC1848711.1"/>
    </source>
</evidence>
<dbReference type="EMBL" id="JBHPBY010000004">
    <property type="protein sequence ID" value="MFC1848711.1"/>
    <property type="molecule type" value="Genomic_DNA"/>
</dbReference>
<evidence type="ECO:0000256" key="2">
    <source>
        <dbReference type="ARBA" id="ARBA00023004"/>
    </source>
</evidence>
<evidence type="ECO:0000256" key="3">
    <source>
        <dbReference type="ARBA" id="ARBA00023014"/>
    </source>
</evidence>
<comment type="caution">
    <text evidence="5">The sequence shown here is derived from an EMBL/GenBank/DDBJ whole genome shotgun (WGS) entry which is preliminary data.</text>
</comment>
<dbReference type="InterPro" id="IPR017900">
    <property type="entry name" value="4Fe4S_Fe_S_CS"/>
</dbReference>
<evidence type="ECO:0000313" key="6">
    <source>
        <dbReference type="Proteomes" id="UP001594351"/>
    </source>
</evidence>
<dbReference type="Proteomes" id="UP001594351">
    <property type="component" value="Unassembled WGS sequence"/>
</dbReference>
<keyword evidence="2" id="KW-0408">Iron</keyword>
<organism evidence="5 6">
    <name type="scientific">candidate division CSSED10-310 bacterium</name>
    <dbReference type="NCBI Taxonomy" id="2855610"/>
    <lineage>
        <taxon>Bacteria</taxon>
        <taxon>Bacteria division CSSED10-310</taxon>
    </lineage>
</organism>
<feature type="domain" description="4Fe-4S ferredoxin-type" evidence="4">
    <location>
        <begin position="283"/>
        <end position="312"/>
    </location>
</feature>
<accession>A0ABV6YR73</accession>
<evidence type="ECO:0000259" key="4">
    <source>
        <dbReference type="PROSITE" id="PS51379"/>
    </source>
</evidence>
<feature type="domain" description="4Fe-4S ferredoxin-type" evidence="4">
    <location>
        <begin position="321"/>
        <end position="350"/>
    </location>
</feature>
<keyword evidence="1" id="KW-0479">Metal-binding</keyword>